<dbReference type="SMART" id="SM00382">
    <property type="entry name" value="AAA"/>
    <property type="match status" value="1"/>
</dbReference>
<keyword evidence="7" id="KW-1185">Reference proteome</keyword>
<evidence type="ECO:0000256" key="1">
    <source>
        <dbReference type="ARBA" id="ARBA00005417"/>
    </source>
</evidence>
<dbReference type="Proteomes" id="UP001500984">
    <property type="component" value="Unassembled WGS sequence"/>
</dbReference>
<feature type="domain" description="ABC transporter" evidence="5">
    <location>
        <begin position="13"/>
        <end position="252"/>
    </location>
</feature>
<dbReference type="InterPro" id="IPR027417">
    <property type="entry name" value="P-loop_NTPase"/>
</dbReference>
<dbReference type="PANTHER" id="PTHR43776">
    <property type="entry name" value="TRANSPORT ATP-BINDING PROTEIN"/>
    <property type="match status" value="1"/>
</dbReference>
<keyword evidence="4" id="KW-0067">ATP-binding</keyword>
<dbReference type="PANTHER" id="PTHR43776:SF7">
    <property type="entry name" value="D,D-DIPEPTIDE TRANSPORT ATP-BINDING PROTEIN DDPF-RELATED"/>
    <property type="match status" value="1"/>
</dbReference>
<keyword evidence="3" id="KW-0547">Nucleotide-binding</keyword>
<evidence type="ECO:0000313" key="6">
    <source>
        <dbReference type="EMBL" id="GAA2104118.1"/>
    </source>
</evidence>
<dbReference type="PROSITE" id="PS00211">
    <property type="entry name" value="ABC_TRANSPORTER_1"/>
    <property type="match status" value="1"/>
</dbReference>
<dbReference type="Gene3D" id="3.40.50.300">
    <property type="entry name" value="P-loop containing nucleotide triphosphate hydrolases"/>
    <property type="match status" value="1"/>
</dbReference>
<dbReference type="InterPro" id="IPR050319">
    <property type="entry name" value="ABC_transp_ATP-bind"/>
</dbReference>
<evidence type="ECO:0000256" key="4">
    <source>
        <dbReference type="ARBA" id="ARBA00022840"/>
    </source>
</evidence>
<evidence type="ECO:0000256" key="3">
    <source>
        <dbReference type="ARBA" id="ARBA00022741"/>
    </source>
</evidence>
<proteinExistence type="inferred from homology"/>
<protein>
    <recommendedName>
        <fullName evidence="5">ABC transporter domain-containing protein</fullName>
    </recommendedName>
</protein>
<dbReference type="Pfam" id="PF00005">
    <property type="entry name" value="ABC_tran"/>
    <property type="match status" value="1"/>
</dbReference>
<dbReference type="InterPro" id="IPR003439">
    <property type="entry name" value="ABC_transporter-like_ATP-bd"/>
</dbReference>
<dbReference type="PROSITE" id="PS50893">
    <property type="entry name" value="ABC_TRANSPORTER_2"/>
    <property type="match status" value="1"/>
</dbReference>
<evidence type="ECO:0000259" key="5">
    <source>
        <dbReference type="PROSITE" id="PS50893"/>
    </source>
</evidence>
<gene>
    <name evidence="6" type="ORF">GCM10009823_28600</name>
</gene>
<sequence>MHAGRKDPAPLVVRTRALNVSFGSHHVLRDIDLEVERGRVVGLVGESGSGKSTLAKALVGMLRIDSGQLEVVGEDVARPRRAQRHALYRRVQYVPQDPYSSLNPRRTVGQTLAEAFDPRRGSVRSHAAQIARVLAEVQLDPELAGRYPHEFSGGQRQRIAIARALAIGPELIVADEITSALDVSVQAGVVRLLAELREKGADHSMLFITHNLAVAQEVCDDIVVMRHGRIVETGPVDSVFAAPAEEYTRTLLDSIPGAKGFALS</sequence>
<dbReference type="InterPro" id="IPR003593">
    <property type="entry name" value="AAA+_ATPase"/>
</dbReference>
<evidence type="ECO:0000256" key="2">
    <source>
        <dbReference type="ARBA" id="ARBA00022448"/>
    </source>
</evidence>
<accession>A0ABN2X6A7</accession>
<dbReference type="SUPFAM" id="SSF52540">
    <property type="entry name" value="P-loop containing nucleoside triphosphate hydrolases"/>
    <property type="match status" value="1"/>
</dbReference>
<name>A0ABN2X6A7_9MICO</name>
<dbReference type="RefSeq" id="WP_344337991.1">
    <property type="nucleotide sequence ID" value="NZ_BAAAPZ010000017.1"/>
</dbReference>
<evidence type="ECO:0000313" key="7">
    <source>
        <dbReference type="Proteomes" id="UP001500984"/>
    </source>
</evidence>
<keyword evidence="2" id="KW-0813">Transport</keyword>
<comment type="caution">
    <text evidence="6">The sequence shown here is derived from an EMBL/GenBank/DDBJ whole genome shotgun (WGS) entry which is preliminary data.</text>
</comment>
<organism evidence="6 7">
    <name type="scientific">Brevibacterium salitolerans</name>
    <dbReference type="NCBI Taxonomy" id="1403566"/>
    <lineage>
        <taxon>Bacteria</taxon>
        <taxon>Bacillati</taxon>
        <taxon>Actinomycetota</taxon>
        <taxon>Actinomycetes</taxon>
        <taxon>Micrococcales</taxon>
        <taxon>Brevibacteriaceae</taxon>
        <taxon>Brevibacterium</taxon>
    </lineage>
</organism>
<dbReference type="EMBL" id="BAAAPZ010000017">
    <property type="protein sequence ID" value="GAA2104118.1"/>
    <property type="molecule type" value="Genomic_DNA"/>
</dbReference>
<dbReference type="CDD" id="cd03257">
    <property type="entry name" value="ABC_NikE_OppD_transporters"/>
    <property type="match status" value="1"/>
</dbReference>
<dbReference type="InterPro" id="IPR017871">
    <property type="entry name" value="ABC_transporter-like_CS"/>
</dbReference>
<reference evidence="6 7" key="1">
    <citation type="journal article" date="2019" name="Int. J. Syst. Evol. Microbiol.">
        <title>The Global Catalogue of Microorganisms (GCM) 10K type strain sequencing project: providing services to taxonomists for standard genome sequencing and annotation.</title>
        <authorList>
            <consortium name="The Broad Institute Genomics Platform"/>
            <consortium name="The Broad Institute Genome Sequencing Center for Infectious Disease"/>
            <person name="Wu L."/>
            <person name="Ma J."/>
        </authorList>
    </citation>
    <scope>NUCLEOTIDE SEQUENCE [LARGE SCALE GENOMIC DNA]</scope>
    <source>
        <strain evidence="6 7">JCM 15900</strain>
    </source>
</reference>
<comment type="similarity">
    <text evidence="1">Belongs to the ABC transporter superfamily.</text>
</comment>